<evidence type="ECO:0000313" key="1">
    <source>
        <dbReference type="EMBL" id="KZT07185.1"/>
    </source>
</evidence>
<keyword evidence="2" id="KW-1185">Reference proteome</keyword>
<reference evidence="1 2" key="1">
    <citation type="journal article" date="2016" name="Mol. Biol. Evol.">
        <title>Comparative Genomics of Early-Diverging Mushroom-Forming Fungi Provides Insights into the Origins of Lignocellulose Decay Capabilities.</title>
        <authorList>
            <person name="Nagy L.G."/>
            <person name="Riley R."/>
            <person name="Tritt A."/>
            <person name="Adam C."/>
            <person name="Daum C."/>
            <person name="Floudas D."/>
            <person name="Sun H."/>
            <person name="Yadav J.S."/>
            <person name="Pangilinan J."/>
            <person name="Larsson K.H."/>
            <person name="Matsuura K."/>
            <person name="Barry K."/>
            <person name="Labutti K."/>
            <person name="Kuo R."/>
            <person name="Ohm R.A."/>
            <person name="Bhattacharya S.S."/>
            <person name="Shirouzu T."/>
            <person name="Yoshinaga Y."/>
            <person name="Martin F.M."/>
            <person name="Grigoriev I.V."/>
            <person name="Hibbett D.S."/>
        </authorList>
    </citation>
    <scope>NUCLEOTIDE SEQUENCE [LARGE SCALE GENOMIC DNA]</scope>
    <source>
        <strain evidence="1 2">93-53</strain>
    </source>
</reference>
<evidence type="ECO:0000313" key="2">
    <source>
        <dbReference type="Proteomes" id="UP000076871"/>
    </source>
</evidence>
<name>A0A165EJK5_9APHY</name>
<dbReference type="AlphaFoldDB" id="A0A165EJK5"/>
<dbReference type="OrthoDB" id="2794762at2759"/>
<organism evidence="1 2">
    <name type="scientific">Laetiporus sulphureus 93-53</name>
    <dbReference type="NCBI Taxonomy" id="1314785"/>
    <lineage>
        <taxon>Eukaryota</taxon>
        <taxon>Fungi</taxon>
        <taxon>Dikarya</taxon>
        <taxon>Basidiomycota</taxon>
        <taxon>Agaricomycotina</taxon>
        <taxon>Agaricomycetes</taxon>
        <taxon>Polyporales</taxon>
        <taxon>Laetiporus</taxon>
    </lineage>
</organism>
<dbReference type="InParanoid" id="A0A165EJK5"/>
<proteinExistence type="predicted"/>
<gene>
    <name evidence="1" type="ORF">LAESUDRAFT_758605</name>
</gene>
<accession>A0A165EJK5</accession>
<evidence type="ECO:0008006" key="3">
    <source>
        <dbReference type="Google" id="ProtNLM"/>
    </source>
</evidence>
<sequence length="173" mass="19355">MRGVLQLHELKSTQDATEMLPRVLNLSNIIFAPEPGSKYASIAVWKERLPLPDAKILYMAPSSDPSNPIAFVFAHPRTHPLPLKFSETESLHVWLAGVLPARRKEGCLSRMMAALEAESAVTLTVCTTPDKYPDMWAWLNGRGWSVERELGRGKVMLSKYPSFAPSARTQHED</sequence>
<dbReference type="GeneID" id="63829499"/>
<dbReference type="STRING" id="1314785.A0A165EJK5"/>
<dbReference type="EMBL" id="KV427620">
    <property type="protein sequence ID" value="KZT07185.1"/>
    <property type="molecule type" value="Genomic_DNA"/>
</dbReference>
<protein>
    <recommendedName>
        <fullName evidence="3">N-acetyltransferase domain-containing protein</fullName>
    </recommendedName>
</protein>
<dbReference type="Proteomes" id="UP000076871">
    <property type="component" value="Unassembled WGS sequence"/>
</dbReference>
<dbReference type="RefSeq" id="XP_040764925.1">
    <property type="nucleotide sequence ID" value="XM_040912471.1"/>
</dbReference>